<dbReference type="Proteomes" id="UP000738349">
    <property type="component" value="Unassembled WGS sequence"/>
</dbReference>
<protein>
    <recommendedName>
        <fullName evidence="3">D-xylose 1-dehydrogenase (NADP(+), D-xylono-1,5-lactone-forming)</fullName>
        <ecNumber evidence="3">1.1.1.179</ecNumber>
    </recommendedName>
    <alternativeName>
        <fullName evidence="4">D-xylose-NADP dehydrogenase</fullName>
    </alternativeName>
</protein>
<dbReference type="InterPro" id="IPR055170">
    <property type="entry name" value="GFO_IDH_MocA-like_dom"/>
</dbReference>
<dbReference type="EC" id="1.1.1.179" evidence="3"/>
<evidence type="ECO:0000259" key="7">
    <source>
        <dbReference type="Pfam" id="PF22725"/>
    </source>
</evidence>
<dbReference type="EMBL" id="JAGMUV010000023">
    <property type="protein sequence ID" value="KAH7122927.1"/>
    <property type="molecule type" value="Genomic_DNA"/>
</dbReference>
<evidence type="ECO:0000256" key="1">
    <source>
        <dbReference type="ARBA" id="ARBA00010928"/>
    </source>
</evidence>
<comment type="catalytic activity">
    <reaction evidence="5">
        <text>D-xylose + NADP(+) = D-xylono-1,5-lactone + NADPH + H(+)</text>
        <dbReference type="Rhea" id="RHEA:22000"/>
        <dbReference type="ChEBI" id="CHEBI:15378"/>
        <dbReference type="ChEBI" id="CHEBI:15867"/>
        <dbReference type="ChEBI" id="CHEBI:53455"/>
        <dbReference type="ChEBI" id="CHEBI:57783"/>
        <dbReference type="ChEBI" id="CHEBI:58349"/>
        <dbReference type="EC" id="1.1.1.179"/>
    </reaction>
</comment>
<organism evidence="8 9">
    <name type="scientific">Dactylonectria macrodidyma</name>
    <dbReference type="NCBI Taxonomy" id="307937"/>
    <lineage>
        <taxon>Eukaryota</taxon>
        <taxon>Fungi</taxon>
        <taxon>Dikarya</taxon>
        <taxon>Ascomycota</taxon>
        <taxon>Pezizomycotina</taxon>
        <taxon>Sordariomycetes</taxon>
        <taxon>Hypocreomycetidae</taxon>
        <taxon>Hypocreales</taxon>
        <taxon>Nectriaceae</taxon>
        <taxon>Dactylonectria</taxon>
    </lineage>
</organism>
<dbReference type="InterPro" id="IPR036291">
    <property type="entry name" value="NAD(P)-bd_dom_sf"/>
</dbReference>
<reference evidence="8" key="1">
    <citation type="journal article" date="2021" name="Nat. Commun.">
        <title>Genetic determinants of endophytism in the Arabidopsis root mycobiome.</title>
        <authorList>
            <person name="Mesny F."/>
            <person name="Miyauchi S."/>
            <person name="Thiergart T."/>
            <person name="Pickel B."/>
            <person name="Atanasova L."/>
            <person name="Karlsson M."/>
            <person name="Huettel B."/>
            <person name="Barry K.W."/>
            <person name="Haridas S."/>
            <person name="Chen C."/>
            <person name="Bauer D."/>
            <person name="Andreopoulos W."/>
            <person name="Pangilinan J."/>
            <person name="LaButti K."/>
            <person name="Riley R."/>
            <person name="Lipzen A."/>
            <person name="Clum A."/>
            <person name="Drula E."/>
            <person name="Henrissat B."/>
            <person name="Kohler A."/>
            <person name="Grigoriev I.V."/>
            <person name="Martin F.M."/>
            <person name="Hacquard S."/>
        </authorList>
    </citation>
    <scope>NUCLEOTIDE SEQUENCE</scope>
    <source>
        <strain evidence="8">MPI-CAGE-AT-0147</strain>
    </source>
</reference>
<evidence type="ECO:0000313" key="8">
    <source>
        <dbReference type="EMBL" id="KAH7122927.1"/>
    </source>
</evidence>
<comment type="similarity">
    <text evidence="1">Belongs to the Gfo/Idh/MocA family.</text>
</comment>
<gene>
    <name evidence="8" type="ORF">EDB81DRAFT_813245</name>
</gene>
<dbReference type="Pfam" id="PF22725">
    <property type="entry name" value="GFO_IDH_MocA_C3"/>
    <property type="match status" value="1"/>
</dbReference>
<dbReference type="SUPFAM" id="SSF55347">
    <property type="entry name" value="Glyceraldehyde-3-phosphate dehydrogenase-like, C-terminal domain"/>
    <property type="match status" value="1"/>
</dbReference>
<evidence type="ECO:0000256" key="2">
    <source>
        <dbReference type="ARBA" id="ARBA00023002"/>
    </source>
</evidence>
<feature type="domain" description="GFO/IDH/MocA-like oxidoreductase" evidence="7">
    <location>
        <begin position="147"/>
        <end position="287"/>
    </location>
</feature>
<sequence length="390" mass="42703">MSVFTLKWGILATGGIAETFAKDILTNPKLRGENNVAHEIVAVASSSKKQRAEDFITKTRIPGSVAAYGSYAELVLDSSVQIVYVATPHSHHFQNAMLALEAGKHVLCEKALTVTASQARKLVDTANEKGVFFMEAVWTRFFPASVKIRELCTRGAIGSIHRVIADISFASGKDDGDDRLQFPDTNRMVNLDLAGGALLDLGVYSLTWVFQILYHLQPEDAKENPVITSSIDKYSYTGSDESTSILLHFPKHRTTGIATTGLRTLTGANERNEGSPAVVIQGSKGEICVYGPCFKPKQYKVITKDGPETVDIEYPTDPDRNNDGHGMYWEADECARCIRDGKVESSTMPWGESLAIMETMDKVLKDGGIVYPEIITSDVFDPQSNLNTGK</sequence>
<dbReference type="Pfam" id="PF01408">
    <property type="entry name" value="GFO_IDH_MocA"/>
    <property type="match status" value="1"/>
</dbReference>
<name>A0A9P9IJW4_9HYPO</name>
<dbReference type="AlphaFoldDB" id="A0A9P9IJW4"/>
<dbReference type="OrthoDB" id="2129491at2759"/>
<dbReference type="PANTHER" id="PTHR22604">
    <property type="entry name" value="OXIDOREDUCTASES"/>
    <property type="match status" value="1"/>
</dbReference>
<evidence type="ECO:0000256" key="3">
    <source>
        <dbReference type="ARBA" id="ARBA00038984"/>
    </source>
</evidence>
<keyword evidence="9" id="KW-1185">Reference proteome</keyword>
<comment type="caution">
    <text evidence="8">The sequence shown here is derived from an EMBL/GenBank/DDBJ whole genome shotgun (WGS) entry which is preliminary data.</text>
</comment>
<evidence type="ECO:0000256" key="4">
    <source>
        <dbReference type="ARBA" id="ARBA00042988"/>
    </source>
</evidence>
<dbReference type="InterPro" id="IPR000683">
    <property type="entry name" value="Gfo/Idh/MocA-like_OxRdtase_N"/>
</dbReference>
<accession>A0A9P9IJW4</accession>
<dbReference type="PANTHER" id="PTHR22604:SF115">
    <property type="entry name" value="DIHYDRODIOL DEHYDROGENASE, PUTATIVE (AFU_ORTHOLOGUE AFUA_1G07520)-RELATED"/>
    <property type="match status" value="1"/>
</dbReference>
<dbReference type="GO" id="GO:0000166">
    <property type="term" value="F:nucleotide binding"/>
    <property type="evidence" value="ECO:0007669"/>
    <property type="project" value="InterPro"/>
</dbReference>
<dbReference type="InterPro" id="IPR050984">
    <property type="entry name" value="Gfo/Idh/MocA_domain"/>
</dbReference>
<keyword evidence="2" id="KW-0560">Oxidoreductase</keyword>
<evidence type="ECO:0000313" key="9">
    <source>
        <dbReference type="Proteomes" id="UP000738349"/>
    </source>
</evidence>
<dbReference type="Gene3D" id="3.40.50.720">
    <property type="entry name" value="NAD(P)-binding Rossmann-like Domain"/>
    <property type="match status" value="1"/>
</dbReference>
<feature type="domain" description="Gfo/Idh/MocA-like oxidoreductase N-terminal" evidence="6">
    <location>
        <begin position="7"/>
        <end position="134"/>
    </location>
</feature>
<evidence type="ECO:0000259" key="6">
    <source>
        <dbReference type="Pfam" id="PF01408"/>
    </source>
</evidence>
<dbReference type="SUPFAM" id="SSF51735">
    <property type="entry name" value="NAD(P)-binding Rossmann-fold domains"/>
    <property type="match status" value="1"/>
</dbReference>
<dbReference type="GO" id="GO:0047837">
    <property type="term" value="F:D-xylose 1-dehydrogenase (NADP+) activity"/>
    <property type="evidence" value="ECO:0007669"/>
    <property type="project" value="UniProtKB-EC"/>
</dbReference>
<evidence type="ECO:0000256" key="5">
    <source>
        <dbReference type="ARBA" id="ARBA00049233"/>
    </source>
</evidence>
<dbReference type="Gene3D" id="3.30.360.10">
    <property type="entry name" value="Dihydrodipicolinate Reductase, domain 2"/>
    <property type="match status" value="1"/>
</dbReference>
<proteinExistence type="inferred from homology"/>